<dbReference type="InterPro" id="IPR000073">
    <property type="entry name" value="AB_hydrolase_1"/>
</dbReference>
<dbReference type="InterPro" id="IPR029058">
    <property type="entry name" value="AB_hydrolase_fold"/>
</dbReference>
<dbReference type="EMBL" id="JADFTS010000004">
    <property type="protein sequence ID" value="KAF9608266.1"/>
    <property type="molecule type" value="Genomic_DNA"/>
</dbReference>
<dbReference type="PANTHER" id="PTHR43139:SF59">
    <property type="entry name" value="ALPHA_BETA-HYDROLASES SUPERFAMILY PROTEIN"/>
    <property type="match status" value="1"/>
</dbReference>
<feature type="domain" description="AB hydrolase-1" evidence="1">
    <location>
        <begin position="51"/>
        <end position="282"/>
    </location>
</feature>
<dbReference type="Gene3D" id="3.40.50.1820">
    <property type="entry name" value="alpha/beta hydrolase"/>
    <property type="match status" value="1"/>
</dbReference>
<evidence type="ECO:0000259" key="1">
    <source>
        <dbReference type="Pfam" id="PF00561"/>
    </source>
</evidence>
<proteinExistence type="predicted"/>
<keyword evidence="3" id="KW-1185">Reference proteome</keyword>
<comment type="caution">
    <text evidence="2">The sequence shown here is derived from an EMBL/GenBank/DDBJ whole genome shotgun (WGS) entry which is preliminary data.</text>
</comment>
<dbReference type="AlphaFoldDB" id="A0A835HYY5"/>
<gene>
    <name evidence="2" type="ORF">IFM89_008551</name>
</gene>
<dbReference type="InterPro" id="IPR052370">
    <property type="entry name" value="Meta-cleavage_hydrolase"/>
</dbReference>
<dbReference type="Proteomes" id="UP000631114">
    <property type="component" value="Unassembled WGS sequence"/>
</dbReference>
<dbReference type="PANTHER" id="PTHR43139">
    <property type="entry name" value="SI:DKEY-122A22.2"/>
    <property type="match status" value="1"/>
</dbReference>
<organism evidence="2 3">
    <name type="scientific">Coptis chinensis</name>
    <dbReference type="NCBI Taxonomy" id="261450"/>
    <lineage>
        <taxon>Eukaryota</taxon>
        <taxon>Viridiplantae</taxon>
        <taxon>Streptophyta</taxon>
        <taxon>Embryophyta</taxon>
        <taxon>Tracheophyta</taxon>
        <taxon>Spermatophyta</taxon>
        <taxon>Magnoliopsida</taxon>
        <taxon>Ranunculales</taxon>
        <taxon>Ranunculaceae</taxon>
        <taxon>Coptidoideae</taxon>
        <taxon>Coptis</taxon>
    </lineage>
</organism>
<evidence type="ECO:0000313" key="3">
    <source>
        <dbReference type="Proteomes" id="UP000631114"/>
    </source>
</evidence>
<dbReference type="SUPFAM" id="SSF53474">
    <property type="entry name" value="alpha/beta-Hydrolases"/>
    <property type="match status" value="1"/>
</dbReference>
<dbReference type="Pfam" id="PF00561">
    <property type="entry name" value="Abhydrolase_1"/>
    <property type="match status" value="1"/>
</dbReference>
<evidence type="ECO:0000313" key="2">
    <source>
        <dbReference type="EMBL" id="KAF9608266.1"/>
    </source>
</evidence>
<protein>
    <recommendedName>
        <fullName evidence="1">AB hydrolase-1 domain-containing protein</fullName>
    </recommendedName>
</protein>
<sequence length="311" mass="35365">MAKCFSFTASRDWCYRYTFASAGLKSITTDIGDGTTIHCWVPKTHKPEKQALLLIHGFGANAMWQWSELLRPFITRFNIYVPDLIFFGDSCTTRLDRSDLFQAQCVMRFMETRGVRKFSLIGLSYGGFVGYSLAAQFKDVVEHVVICCAGVCLEEKDLSEGLFVVATLEEATNILVPQTPEKLKVLMQMSFAKPAKNVPSCFLRDFIDVNYVQEKRELIQAILKDRKLSEIPRITQPTLIIWGEQDQVFPVELGHRLKSHVGENAELVVIKNAGHGVNMEKPKEFYKYLKTFLLDSLPHTSPSKNHDTKID</sequence>
<name>A0A835HYY5_9MAGN</name>
<dbReference type="OrthoDB" id="6431331at2759"/>
<accession>A0A835HYY5</accession>
<reference evidence="2 3" key="1">
    <citation type="submission" date="2020-10" db="EMBL/GenBank/DDBJ databases">
        <title>The Coptis chinensis genome and diversification of protoberbering-type alkaloids.</title>
        <authorList>
            <person name="Wang B."/>
            <person name="Shu S."/>
            <person name="Song C."/>
            <person name="Liu Y."/>
        </authorList>
    </citation>
    <scope>NUCLEOTIDE SEQUENCE [LARGE SCALE GENOMIC DNA]</scope>
    <source>
        <strain evidence="2">HL-2020</strain>
        <tissue evidence="2">Leaf</tissue>
    </source>
</reference>
<dbReference type="PRINTS" id="PR00111">
    <property type="entry name" value="ABHYDROLASE"/>
</dbReference>